<dbReference type="Gene3D" id="3.80.10.10">
    <property type="entry name" value="Ribonuclease Inhibitor"/>
    <property type="match status" value="1"/>
</dbReference>
<keyword evidence="3" id="KW-1185">Reference proteome</keyword>
<dbReference type="InterPro" id="IPR032675">
    <property type="entry name" value="LRR_dom_sf"/>
</dbReference>
<dbReference type="KEGG" id="more:E1B28_006989"/>
<keyword evidence="1" id="KW-0175">Coiled coil</keyword>
<evidence type="ECO:0000313" key="3">
    <source>
        <dbReference type="Proteomes" id="UP001049176"/>
    </source>
</evidence>
<organism evidence="2 3">
    <name type="scientific">Marasmius oreades</name>
    <name type="common">fairy-ring Marasmius</name>
    <dbReference type="NCBI Taxonomy" id="181124"/>
    <lineage>
        <taxon>Eukaryota</taxon>
        <taxon>Fungi</taxon>
        <taxon>Dikarya</taxon>
        <taxon>Basidiomycota</taxon>
        <taxon>Agaricomycotina</taxon>
        <taxon>Agaricomycetes</taxon>
        <taxon>Agaricomycetidae</taxon>
        <taxon>Agaricales</taxon>
        <taxon>Marasmiineae</taxon>
        <taxon>Marasmiaceae</taxon>
        <taxon>Marasmius</taxon>
    </lineage>
</organism>
<proteinExistence type="predicted"/>
<evidence type="ECO:0008006" key="4">
    <source>
        <dbReference type="Google" id="ProtNLM"/>
    </source>
</evidence>
<dbReference type="AlphaFoldDB" id="A0A9P7S226"/>
<name>A0A9P7S226_9AGAR</name>
<protein>
    <recommendedName>
        <fullName evidence="4">F-box domain-containing protein</fullName>
    </recommendedName>
</protein>
<dbReference type="SUPFAM" id="SSF52047">
    <property type="entry name" value="RNI-like"/>
    <property type="match status" value="1"/>
</dbReference>
<comment type="caution">
    <text evidence="2">The sequence shown here is derived from an EMBL/GenBank/DDBJ whole genome shotgun (WGS) entry which is preliminary data.</text>
</comment>
<dbReference type="RefSeq" id="XP_043009776.1">
    <property type="nucleotide sequence ID" value="XM_043151696.1"/>
</dbReference>
<accession>A0A9P7S226</accession>
<dbReference type="GeneID" id="66076065"/>
<dbReference type="OrthoDB" id="2936546at2759"/>
<feature type="coiled-coil region" evidence="1">
    <location>
        <begin position="53"/>
        <end position="101"/>
    </location>
</feature>
<evidence type="ECO:0000256" key="1">
    <source>
        <dbReference type="SAM" id="Coils"/>
    </source>
</evidence>
<evidence type="ECO:0000313" key="2">
    <source>
        <dbReference type="EMBL" id="KAG7093306.1"/>
    </source>
</evidence>
<gene>
    <name evidence="2" type="ORF">E1B28_006989</name>
</gene>
<dbReference type="EMBL" id="CM032184">
    <property type="protein sequence ID" value="KAG7093306.1"/>
    <property type="molecule type" value="Genomic_DNA"/>
</dbReference>
<reference evidence="2" key="1">
    <citation type="journal article" date="2021" name="Genome Biol. Evol.">
        <title>The assembled and annotated genome of the fairy-ring fungus Marasmius oreades.</title>
        <authorList>
            <person name="Hiltunen M."/>
            <person name="Ament-Velasquez S.L."/>
            <person name="Johannesson H."/>
        </authorList>
    </citation>
    <scope>NUCLEOTIDE SEQUENCE</scope>
    <source>
        <strain evidence="2">03SP1</strain>
    </source>
</reference>
<sequence length="567" mass="65040">MFGERFDDISPDLQRPILCQRCQSVTDVPDVRLFRTVEPRFLRNDYVPSVVEMSELKDVLEKGNRELKRYEEDIAVLRQTLERLENTKSAVENTTRQCRAAISAQRRVPVEIWEMIFSIICLSLCEYSFDVDYSDSPLLGLPTTIVSQVCFHWRTIAKSSLKLWSSIDVNLSNPSYNVALPLEVYFSNSRDYPLKLRIEGDGPITASPYCVNLWKSLSRHMHRSRELTMAMEDWGDIGDLPPVQRLTFPNLGFYCEEITPPDELVWPWFWQAIRKSTKLAVVSSFIVNRVLRAIPFSQLTNWDIHCIECCDDVDDFLDVAQSCTALKSLTLSDILSHDVPDFPVAAREVKLPSLRQLSITTDVDEYSWLAAIFGSLDMPSLETCDISHYAWPLPSELLDMVRRSSTSLKQLRLTLLDGWDACSSSDPLLLDILQAVPRLTDLELAVGEVPIEKIQPYTAFIDDMISALLSKFEDEPPDFFLPQLHYFSLVVPCATLNTELVKRVLEVVSARQGTSHPLTQFHLVRRSDYGDKSQFKPERFVMERELLERIRMLDEGRVKVVIQDDDP</sequence>
<dbReference type="Proteomes" id="UP001049176">
    <property type="component" value="Chromosome 4"/>
</dbReference>